<organism evidence="19 20">
    <name type="scientific">Canis lupus familiaris</name>
    <name type="common">Dog</name>
    <name type="synonym">Canis familiaris</name>
    <dbReference type="NCBI Taxonomy" id="9615"/>
    <lineage>
        <taxon>Eukaryota</taxon>
        <taxon>Metazoa</taxon>
        <taxon>Chordata</taxon>
        <taxon>Craniata</taxon>
        <taxon>Vertebrata</taxon>
        <taxon>Euteleostomi</taxon>
        <taxon>Mammalia</taxon>
        <taxon>Eutheria</taxon>
        <taxon>Laurasiatheria</taxon>
        <taxon>Carnivora</taxon>
        <taxon>Caniformia</taxon>
        <taxon>Canidae</taxon>
        <taxon>Canis</taxon>
    </lineage>
</organism>
<keyword evidence="12 14" id="KW-0407">Ion channel</keyword>
<evidence type="ECO:0000256" key="1">
    <source>
        <dbReference type="ARBA" id="ARBA00004141"/>
    </source>
</evidence>
<dbReference type="InterPro" id="IPR014756">
    <property type="entry name" value="Ig_E-set"/>
</dbReference>
<feature type="transmembrane region" description="Helical" evidence="16">
    <location>
        <begin position="406"/>
        <end position="427"/>
    </location>
</feature>
<feature type="domain" description="Potassium channel inwardly rectifying transmembrane" evidence="17">
    <location>
        <begin position="370"/>
        <end position="510"/>
    </location>
</feature>
<evidence type="ECO:0000259" key="18">
    <source>
        <dbReference type="Pfam" id="PF17655"/>
    </source>
</evidence>
<keyword evidence="8 14" id="KW-0630">Potassium</keyword>
<evidence type="ECO:0000256" key="9">
    <source>
        <dbReference type="ARBA" id="ARBA00022989"/>
    </source>
</evidence>
<evidence type="ECO:0000259" key="17">
    <source>
        <dbReference type="Pfam" id="PF01007"/>
    </source>
</evidence>
<feature type="compositionally biased region" description="Low complexity" evidence="15">
    <location>
        <begin position="191"/>
        <end position="213"/>
    </location>
</feature>
<dbReference type="FunFam" id="2.60.40.1400:FF:000002">
    <property type="entry name" value="ATP-sensitive inward rectifier potassium channel 1"/>
    <property type="match status" value="1"/>
</dbReference>
<evidence type="ECO:0000256" key="3">
    <source>
        <dbReference type="ARBA" id="ARBA00022448"/>
    </source>
</evidence>
<dbReference type="Reactome" id="R-CFA-1296067">
    <property type="pathway name" value="Potassium transport channels"/>
</dbReference>
<dbReference type="Reactome" id="R-CFA-1296041">
    <property type="pathway name" value="Activation of G protein gated Potassium channels"/>
</dbReference>
<keyword evidence="3 14" id="KW-0813">Transport</keyword>
<dbReference type="FunCoup" id="A0A8I3Q5Q2">
    <property type="interactions" value="26"/>
</dbReference>
<dbReference type="GO" id="GO:0005886">
    <property type="term" value="C:plasma membrane"/>
    <property type="evidence" value="ECO:0000318"/>
    <property type="project" value="GO_Central"/>
</dbReference>
<evidence type="ECO:0000256" key="12">
    <source>
        <dbReference type="ARBA" id="ARBA00023303"/>
    </source>
</evidence>
<proteinExistence type="inferred from homology"/>
<evidence type="ECO:0000256" key="5">
    <source>
        <dbReference type="ARBA" id="ARBA00022538"/>
    </source>
</evidence>
<dbReference type="SUPFAM" id="SSF81296">
    <property type="entry name" value="E set domains"/>
    <property type="match status" value="1"/>
</dbReference>
<dbReference type="PANTHER" id="PTHR11767">
    <property type="entry name" value="INWARD RECTIFIER POTASSIUM CHANNEL"/>
    <property type="match status" value="1"/>
</dbReference>
<dbReference type="Pfam" id="PF17655">
    <property type="entry name" value="IRK_C"/>
    <property type="match status" value="1"/>
</dbReference>
<evidence type="ECO:0000256" key="16">
    <source>
        <dbReference type="SAM" id="Phobius"/>
    </source>
</evidence>
<keyword evidence="11 16" id="KW-0472">Membrane</keyword>
<sequence>MISSINAKGGRLWMRTSQNTHSDSGSIQILEAFRFWKPCLVTESLRTTHHLGSVPSPTPPTSLHPPGAAVSQADLVMASSLGLGRPPDAAHPAIAPDLNPLHPLGPCSDAPHLPGPLSGRTSRSAPPAPPHLRPSLRDRGALRTWHPGRTQGGEGGGDLAAGCRGQGGGRRASRVHFQLLLAPLPVGEPAGPLSLGPSSRGPLPPGGCLVPLRAEPRRPRLAPLAPAPRPPGPSNPRARAWRSTSPLARRAPPRARRRPLRAPPFTPSLAPALRREGAARPGPALPPAGPTPAPGPRPSPYLIPAPGLRVPAPPVAQLGASLLPAPSVRPAAHPGTAKMTSVAKVYYSQTTQTESRPLVGPGVRRRRVLTKDGRSNVRMEHIADKRFLYLKDLWTTFIDMQWRYKLLLFSATFAGTWFLFGVVWYLVAVAHGDLLELGPPANHTPCVVQVHTLTGAFLFSLESQTTIGYGFRYISEECPLAIVLLIAQLVLTTILEIFITGTFLAKIARPKKRAETIRFSQHAVVAAHNGKPCLMIRVANMRKSLLIGCQVTGKLLQTHQTKEGENIRLNQVNVTFQVDTASDSPFLILPLTFYHVVDETSPLKDLPLRSGEGDFELVLILSGTVESTSATCQVRTSYLPEEILWGYEFTPAISLSASGKYIADFSLFDQVVKVASPGGLRDSAVRYGDPEKLKLEESLREQAEKEGSALSVRISNV</sequence>
<dbReference type="PRINTS" id="PR01320">
    <property type="entry name" value="KIRCHANNEL"/>
</dbReference>
<dbReference type="InterPro" id="IPR041647">
    <property type="entry name" value="IRK_C"/>
</dbReference>
<evidence type="ECO:0000256" key="11">
    <source>
        <dbReference type="ARBA" id="ARBA00023136"/>
    </source>
</evidence>
<dbReference type="GO" id="GO:1990573">
    <property type="term" value="P:potassium ion import across plasma membrane"/>
    <property type="evidence" value="ECO:0000318"/>
    <property type="project" value="GO_Central"/>
</dbReference>
<comment type="catalytic activity">
    <reaction evidence="13">
        <text>K(+)(in) = K(+)(out)</text>
        <dbReference type="Rhea" id="RHEA:29463"/>
        <dbReference type="ChEBI" id="CHEBI:29103"/>
    </reaction>
</comment>
<name>A0A8I3Q5Q2_CANLF</name>
<dbReference type="AlphaFoldDB" id="A0A8I3Q5Q2"/>
<dbReference type="FunFam" id="1.10.287.70:FF:000036">
    <property type="entry name" value="ATP-sensitive inward rectifier potassium channel 1"/>
    <property type="match status" value="1"/>
</dbReference>
<dbReference type="Gene3D" id="2.60.40.1400">
    <property type="entry name" value="G protein-activated inward rectifier potassium channel 1"/>
    <property type="match status" value="1"/>
</dbReference>
<dbReference type="InterPro" id="IPR016449">
    <property type="entry name" value="K_chnl_inward-rec_Kir"/>
</dbReference>
<dbReference type="Ensembl" id="ENSCAFT00845054874.1">
    <property type="protein sequence ID" value="ENSCAFP00845043154.1"/>
    <property type="gene ID" value="ENSCAFG00845030876.1"/>
</dbReference>
<feature type="domain" description="Inward rectifier potassium channel C-terminal" evidence="18">
    <location>
        <begin position="517"/>
        <end position="677"/>
    </location>
</feature>
<dbReference type="InterPro" id="IPR003269">
    <property type="entry name" value="K_chnl_inward-rec_Kir1.2"/>
</dbReference>
<gene>
    <name evidence="19" type="primary">KCNJ10</name>
</gene>
<accession>A0A8I3Q5Q2</accession>
<dbReference type="Reactome" id="R-CFA-997272">
    <property type="pathway name" value="Inhibition of voltage gated Ca2+ channels via Gbeta/gamma subunits"/>
</dbReference>
<dbReference type="InterPro" id="IPR013518">
    <property type="entry name" value="K_chnl_inward-rec_Kir_cyto"/>
</dbReference>
<evidence type="ECO:0000256" key="15">
    <source>
        <dbReference type="SAM" id="MobiDB-lite"/>
    </source>
</evidence>
<evidence type="ECO:0000256" key="4">
    <source>
        <dbReference type="ARBA" id="ARBA00022475"/>
    </source>
</evidence>
<dbReference type="GO" id="GO:0034765">
    <property type="term" value="P:regulation of monoatomic ion transmembrane transport"/>
    <property type="evidence" value="ECO:0000318"/>
    <property type="project" value="GO_Central"/>
</dbReference>
<evidence type="ECO:0000313" key="20">
    <source>
        <dbReference type="Proteomes" id="UP000805418"/>
    </source>
</evidence>
<comment type="similarity">
    <text evidence="14">Belongs to the inward rectifier-type potassium channel (TC 1.A.2.1) family.</text>
</comment>
<feature type="transmembrane region" description="Helical" evidence="16">
    <location>
        <begin position="480"/>
        <end position="505"/>
    </location>
</feature>
<dbReference type="PANTHER" id="PTHR11767:SF21">
    <property type="entry name" value="ATP-SENSITIVE INWARD RECTIFIER POTASSIUM CHANNEL 10"/>
    <property type="match status" value="1"/>
</dbReference>
<feature type="compositionally biased region" description="Gly residues" evidence="15">
    <location>
        <begin position="150"/>
        <end position="170"/>
    </location>
</feature>
<protein>
    <submittedName>
        <fullName evidence="19">Potassium inwardly rectifying channel subfamily J member 10</fullName>
    </submittedName>
</protein>
<evidence type="ECO:0000256" key="13">
    <source>
        <dbReference type="ARBA" id="ARBA00034430"/>
    </source>
</evidence>
<keyword evidence="4" id="KW-1003">Cell membrane</keyword>
<feature type="compositionally biased region" description="Pro residues" evidence="15">
    <location>
        <begin position="283"/>
        <end position="303"/>
    </location>
</feature>
<keyword evidence="5 14" id="KW-0633">Potassium transport</keyword>
<dbReference type="GeneTree" id="ENSGT01140000282491"/>
<evidence type="ECO:0000256" key="10">
    <source>
        <dbReference type="ARBA" id="ARBA00023065"/>
    </source>
</evidence>
<evidence type="ECO:0000256" key="6">
    <source>
        <dbReference type="ARBA" id="ARBA00022692"/>
    </source>
</evidence>
<keyword evidence="7 14" id="KW-0851">Voltage-gated channel</keyword>
<dbReference type="InterPro" id="IPR040445">
    <property type="entry name" value="Kir_TM"/>
</dbReference>
<keyword evidence="10 14" id="KW-0406">Ion transport</keyword>
<feature type="compositionally biased region" description="Pro residues" evidence="15">
    <location>
        <begin position="225"/>
        <end position="234"/>
    </location>
</feature>
<dbReference type="Pfam" id="PF01007">
    <property type="entry name" value="IRK"/>
    <property type="match status" value="1"/>
</dbReference>
<feature type="region of interest" description="Disordered" evidence="15">
    <location>
        <begin position="191"/>
        <end position="305"/>
    </location>
</feature>
<dbReference type="GO" id="GO:0034702">
    <property type="term" value="C:monoatomic ion channel complex"/>
    <property type="evidence" value="ECO:0007669"/>
    <property type="project" value="UniProtKB-KW"/>
</dbReference>
<dbReference type="PRINTS" id="PR01322">
    <property type="entry name" value="KIR12CHANNEL"/>
</dbReference>
<reference evidence="19" key="1">
    <citation type="submission" date="2020-03" db="EMBL/GenBank/DDBJ databases">
        <title>Long-read based genome assembly of a Labrador retriever dog.</title>
        <authorList>
            <person name="Eory L."/>
            <person name="Zhang W."/>
            <person name="Schoenebeck J."/>
        </authorList>
    </citation>
    <scope>NUCLEOTIDE SEQUENCE [LARGE SCALE GENOMIC DNA]</scope>
    <source>
        <strain evidence="19">Labrador retriever</strain>
    </source>
</reference>
<dbReference type="SUPFAM" id="SSF81324">
    <property type="entry name" value="Voltage-gated potassium channels"/>
    <property type="match status" value="1"/>
</dbReference>
<feature type="region of interest" description="Disordered" evidence="15">
    <location>
        <begin position="83"/>
        <end position="170"/>
    </location>
</feature>
<evidence type="ECO:0000256" key="8">
    <source>
        <dbReference type="ARBA" id="ARBA00022958"/>
    </source>
</evidence>
<dbReference type="Proteomes" id="UP000805418">
    <property type="component" value="Chromosome 38"/>
</dbReference>
<dbReference type="Gene3D" id="1.10.287.70">
    <property type="match status" value="1"/>
</dbReference>
<evidence type="ECO:0000256" key="7">
    <source>
        <dbReference type="ARBA" id="ARBA00022882"/>
    </source>
</evidence>
<evidence type="ECO:0000313" key="19">
    <source>
        <dbReference type="Ensembl" id="ENSCAFP00845043154.1"/>
    </source>
</evidence>
<dbReference type="OrthoDB" id="273257at2759"/>
<evidence type="ECO:0000256" key="14">
    <source>
        <dbReference type="RuleBase" id="RU003822"/>
    </source>
</evidence>
<feature type="compositionally biased region" description="Low complexity" evidence="15">
    <location>
        <begin position="86"/>
        <end position="97"/>
    </location>
</feature>
<evidence type="ECO:0000256" key="2">
    <source>
        <dbReference type="ARBA" id="ARBA00004236"/>
    </source>
</evidence>
<reference evidence="19" key="3">
    <citation type="submission" date="2025-09" db="UniProtKB">
        <authorList>
            <consortium name="Ensembl"/>
        </authorList>
    </citation>
    <scope>IDENTIFICATION</scope>
    <source>
        <strain evidence="19">Boxer</strain>
    </source>
</reference>
<keyword evidence="20" id="KW-1185">Reference proteome</keyword>
<reference evidence="19" key="2">
    <citation type="submission" date="2025-08" db="UniProtKB">
        <authorList>
            <consortium name="Ensembl"/>
        </authorList>
    </citation>
    <scope>IDENTIFICATION</scope>
    <source>
        <strain evidence="19">Boxer</strain>
    </source>
</reference>
<keyword evidence="9 16" id="KW-1133">Transmembrane helix</keyword>
<comment type="subcellular location">
    <subcellularLocation>
        <location evidence="2">Cell membrane</location>
    </subcellularLocation>
    <subcellularLocation>
        <location evidence="1 14">Membrane</location>
        <topology evidence="1 14">Multi-pass membrane protein</topology>
    </subcellularLocation>
</comment>
<keyword evidence="6 14" id="KW-0812">Transmembrane</keyword>
<dbReference type="GO" id="GO:0005242">
    <property type="term" value="F:inward rectifier potassium channel activity"/>
    <property type="evidence" value="ECO:0000318"/>
    <property type="project" value="GO_Central"/>
</dbReference>
<feature type="compositionally biased region" description="Basic residues" evidence="15">
    <location>
        <begin position="251"/>
        <end position="260"/>
    </location>
</feature>